<organism evidence="2">
    <name type="scientific">Tanacetum cinerariifolium</name>
    <name type="common">Dalmatian daisy</name>
    <name type="synonym">Chrysanthemum cinerariifolium</name>
    <dbReference type="NCBI Taxonomy" id="118510"/>
    <lineage>
        <taxon>Eukaryota</taxon>
        <taxon>Viridiplantae</taxon>
        <taxon>Streptophyta</taxon>
        <taxon>Embryophyta</taxon>
        <taxon>Tracheophyta</taxon>
        <taxon>Spermatophyta</taxon>
        <taxon>Magnoliopsida</taxon>
        <taxon>eudicotyledons</taxon>
        <taxon>Gunneridae</taxon>
        <taxon>Pentapetalae</taxon>
        <taxon>asterids</taxon>
        <taxon>campanulids</taxon>
        <taxon>Asterales</taxon>
        <taxon>Asteraceae</taxon>
        <taxon>Asteroideae</taxon>
        <taxon>Anthemideae</taxon>
        <taxon>Anthemidinae</taxon>
        <taxon>Tanacetum</taxon>
    </lineage>
</organism>
<accession>A0A699S6Q3</accession>
<evidence type="ECO:0000313" key="2">
    <source>
        <dbReference type="EMBL" id="GFC92788.1"/>
    </source>
</evidence>
<dbReference type="EMBL" id="BKCJ011139470">
    <property type="protein sequence ID" value="GFC92788.1"/>
    <property type="molecule type" value="Genomic_DNA"/>
</dbReference>
<feature type="region of interest" description="Disordered" evidence="1">
    <location>
        <begin position="32"/>
        <end position="73"/>
    </location>
</feature>
<protein>
    <recommendedName>
        <fullName evidence="3">Reverse transcriptase domain-containing protein</fullName>
    </recommendedName>
</protein>
<feature type="compositionally biased region" description="Polar residues" evidence="1">
    <location>
        <begin position="32"/>
        <end position="50"/>
    </location>
</feature>
<reference evidence="2" key="1">
    <citation type="journal article" date="2019" name="Sci. Rep.">
        <title>Draft genome of Tanacetum cinerariifolium, the natural source of mosquito coil.</title>
        <authorList>
            <person name="Yamashiro T."/>
            <person name="Shiraishi A."/>
            <person name="Satake H."/>
            <person name="Nakayama K."/>
        </authorList>
    </citation>
    <scope>NUCLEOTIDE SEQUENCE</scope>
</reference>
<gene>
    <name evidence="2" type="ORF">Tci_864758</name>
</gene>
<feature type="compositionally biased region" description="Polar residues" evidence="1">
    <location>
        <begin position="58"/>
        <end position="73"/>
    </location>
</feature>
<feature type="non-terminal residue" evidence="2">
    <location>
        <position position="1"/>
    </location>
</feature>
<proteinExistence type="predicted"/>
<dbReference type="AlphaFoldDB" id="A0A699S6Q3"/>
<sequence length="102" mass="10886">IVPPKSAPMTQAAIHRMIKDNVDAAIAAERASQANVKNDASGSRPASGQHATPAVWLTDNSKSEVTSSKPTNLNEAVGMAHKLMEQKSQARDARILEGKKQK</sequence>
<evidence type="ECO:0008006" key="3">
    <source>
        <dbReference type="Google" id="ProtNLM"/>
    </source>
</evidence>
<comment type="caution">
    <text evidence="2">The sequence shown here is derived from an EMBL/GenBank/DDBJ whole genome shotgun (WGS) entry which is preliminary data.</text>
</comment>
<name>A0A699S6Q3_TANCI</name>
<evidence type="ECO:0000256" key="1">
    <source>
        <dbReference type="SAM" id="MobiDB-lite"/>
    </source>
</evidence>